<keyword evidence="1" id="KW-0472">Membrane</keyword>
<name>A0A5B0RQ14_PUCGR</name>
<keyword evidence="1" id="KW-1133">Transmembrane helix</keyword>
<organism evidence="2 3">
    <name type="scientific">Puccinia graminis f. sp. tritici</name>
    <dbReference type="NCBI Taxonomy" id="56615"/>
    <lineage>
        <taxon>Eukaryota</taxon>
        <taxon>Fungi</taxon>
        <taxon>Dikarya</taxon>
        <taxon>Basidiomycota</taxon>
        <taxon>Pucciniomycotina</taxon>
        <taxon>Pucciniomycetes</taxon>
        <taxon>Pucciniales</taxon>
        <taxon>Pucciniaceae</taxon>
        <taxon>Puccinia</taxon>
    </lineage>
</organism>
<dbReference type="Proteomes" id="UP000325313">
    <property type="component" value="Unassembled WGS sequence"/>
</dbReference>
<sequence>MSFVLNRRIYKLLSQATTYVSGVVQNVFSSLRKRFDSVWSVLGLYFFLSLQFLSNLLLSSLQCLSQTRQQLTSPMKVVLLTSGILPIAIAAVPQPQEAWRC</sequence>
<dbReference type="EMBL" id="VDEP01000169">
    <property type="protein sequence ID" value="KAA1127298.1"/>
    <property type="molecule type" value="Genomic_DNA"/>
</dbReference>
<protein>
    <submittedName>
        <fullName evidence="2">Uncharacterized protein</fullName>
    </submittedName>
</protein>
<feature type="transmembrane region" description="Helical" evidence="1">
    <location>
        <begin position="37"/>
        <end position="57"/>
    </location>
</feature>
<evidence type="ECO:0000256" key="1">
    <source>
        <dbReference type="SAM" id="Phobius"/>
    </source>
</evidence>
<dbReference type="AlphaFoldDB" id="A0A5B0RQ14"/>
<accession>A0A5B0RQ14</accession>
<comment type="caution">
    <text evidence="2">The sequence shown here is derived from an EMBL/GenBank/DDBJ whole genome shotgun (WGS) entry which is preliminary data.</text>
</comment>
<feature type="transmembrane region" description="Helical" evidence="1">
    <location>
        <begin position="77"/>
        <end position="95"/>
    </location>
</feature>
<reference evidence="2 3" key="1">
    <citation type="submission" date="2019-05" db="EMBL/GenBank/DDBJ databases">
        <title>Emergence of the Ug99 lineage of the wheat stem rust pathogen through somatic hybridization.</title>
        <authorList>
            <person name="Li F."/>
            <person name="Upadhyaya N.M."/>
            <person name="Sperschneider J."/>
            <person name="Matny O."/>
            <person name="Nguyen-Phuc H."/>
            <person name="Mago R."/>
            <person name="Raley C."/>
            <person name="Miller M.E."/>
            <person name="Silverstein K.A.T."/>
            <person name="Henningsen E."/>
            <person name="Hirsch C.D."/>
            <person name="Visser B."/>
            <person name="Pretorius Z.A."/>
            <person name="Steffenson B.J."/>
            <person name="Schwessinger B."/>
            <person name="Dodds P.N."/>
            <person name="Figueroa M."/>
        </authorList>
    </citation>
    <scope>NUCLEOTIDE SEQUENCE [LARGE SCALE GENOMIC DNA]</scope>
    <source>
        <strain evidence="2 3">Ug99</strain>
    </source>
</reference>
<evidence type="ECO:0000313" key="2">
    <source>
        <dbReference type="EMBL" id="KAA1127298.1"/>
    </source>
</evidence>
<gene>
    <name evidence="2" type="ORF">PGTUg99_034336</name>
</gene>
<keyword evidence="1" id="KW-0812">Transmembrane</keyword>
<evidence type="ECO:0000313" key="3">
    <source>
        <dbReference type="Proteomes" id="UP000325313"/>
    </source>
</evidence>
<proteinExistence type="predicted"/>